<dbReference type="KEGG" id="vro:BSZ04_08405"/>
<dbReference type="Proteomes" id="UP000572072">
    <property type="component" value="Unassembled WGS sequence"/>
</dbReference>
<protein>
    <submittedName>
        <fullName evidence="2">DUF3319 domain-containing protein</fullName>
    </submittedName>
    <submittedName>
        <fullName evidence="1">Phage tail protein</fullName>
    </submittedName>
</protein>
<gene>
    <name evidence="3" type="ORF">BI375_03790</name>
    <name evidence="2" type="ORF">F0262_05750</name>
    <name evidence="1" type="ORF">VroAM7_32570</name>
</gene>
<dbReference type="RefSeq" id="WP_038883086.1">
    <property type="nucleotide sequence ID" value="NZ_AP019799.1"/>
</dbReference>
<evidence type="ECO:0000313" key="5">
    <source>
        <dbReference type="Proteomes" id="UP000315115"/>
    </source>
</evidence>
<reference evidence="5" key="2">
    <citation type="submission" date="2019-07" db="EMBL/GenBank/DDBJ databases">
        <title>Complete Genome Sequences of Vibrion rotiferianus strain AM7.</title>
        <authorList>
            <person name="Miyazaki K."/>
            <person name="Wiseschart A."/>
            <person name="Pootanakit K."/>
            <person name="Ishimori K."/>
            <person name="Kitahara K."/>
        </authorList>
    </citation>
    <scope>NUCLEOTIDE SEQUENCE [LARGE SCALE GENOMIC DNA]</scope>
    <source>
        <strain evidence="5">AM7</strain>
    </source>
</reference>
<proteinExistence type="predicted"/>
<reference evidence="2 6" key="3">
    <citation type="submission" date="2019-08" db="EMBL/GenBank/DDBJ databases">
        <title>Draft genome sequencing and comparative genomics of hatchery-associated Vibrios.</title>
        <authorList>
            <person name="Kehlet-Delgado H."/>
            <person name="Mueller R.S."/>
        </authorList>
    </citation>
    <scope>NUCLEOTIDE SEQUENCE [LARGE SCALE GENOMIC DNA]</scope>
    <source>
        <strain evidence="2 6">00-78-3</strain>
    </source>
</reference>
<dbReference type="Pfam" id="PF11782">
    <property type="entry name" value="DUF3319"/>
    <property type="match status" value="1"/>
</dbReference>
<dbReference type="EMBL" id="MKFT01000001">
    <property type="protein sequence ID" value="OHY96651.1"/>
    <property type="molecule type" value="Genomic_DNA"/>
</dbReference>
<evidence type="ECO:0000313" key="6">
    <source>
        <dbReference type="Proteomes" id="UP000572072"/>
    </source>
</evidence>
<dbReference type="Proteomes" id="UP000180133">
    <property type="component" value="Unassembled WGS sequence"/>
</dbReference>
<evidence type="ECO:0000313" key="3">
    <source>
        <dbReference type="EMBL" id="OHY96651.1"/>
    </source>
</evidence>
<dbReference type="AlphaFoldDB" id="A0A2K7T1N1"/>
<dbReference type="Proteomes" id="UP000315115">
    <property type="component" value="Chromosome 2"/>
</dbReference>
<name>A0A2K7T1N1_9VIBR</name>
<keyword evidence="4" id="KW-1185">Reference proteome</keyword>
<reference evidence="3 4" key="1">
    <citation type="submission" date="2016-09" db="EMBL/GenBank/DDBJ databases">
        <title>Isolation, identification and antibiotic sensitivity analysis of bacterial pathogen from juvenile Hippocampus erectus with tail-rotted disease.</title>
        <authorList>
            <person name="Yang Q."/>
        </authorList>
    </citation>
    <scope>NUCLEOTIDE SEQUENCE [LARGE SCALE GENOMIC DNA]</scope>
    <source>
        <strain evidence="3 4">HM-10</strain>
    </source>
</reference>
<sequence length="127" mass="14091">MAISNYRGFNLQSGGPDGSTWKVKIKNHVLQGNLSAVKKSIDWWCDTASIIDPKEFASLGQKRGEGGANQVENFNGYSLKNDTGEPNAWYCMFNGKLIKGSKTAIQRHIEAYLVAKQKALQAQQQKK</sequence>
<dbReference type="GeneID" id="47655295"/>
<dbReference type="InterPro" id="IPR021753">
    <property type="entry name" value="DUF3319"/>
</dbReference>
<evidence type="ECO:0000313" key="2">
    <source>
        <dbReference type="EMBL" id="NOH47555.1"/>
    </source>
</evidence>
<evidence type="ECO:0000313" key="4">
    <source>
        <dbReference type="Proteomes" id="UP000180133"/>
    </source>
</evidence>
<dbReference type="EMBL" id="VTYN01000004">
    <property type="protein sequence ID" value="NOH47555.1"/>
    <property type="molecule type" value="Genomic_DNA"/>
</dbReference>
<organism evidence="2 6">
    <name type="scientific">Vibrio rotiferianus</name>
    <dbReference type="NCBI Taxonomy" id="190895"/>
    <lineage>
        <taxon>Bacteria</taxon>
        <taxon>Pseudomonadati</taxon>
        <taxon>Pseudomonadota</taxon>
        <taxon>Gammaproteobacteria</taxon>
        <taxon>Vibrionales</taxon>
        <taxon>Vibrionaceae</taxon>
        <taxon>Vibrio</taxon>
    </lineage>
</organism>
<accession>A0A2K7T1N1</accession>
<evidence type="ECO:0000313" key="1">
    <source>
        <dbReference type="EMBL" id="BBL90604.1"/>
    </source>
</evidence>
<dbReference type="OrthoDB" id="5872855at2"/>
<reference evidence="1" key="4">
    <citation type="journal article" date="2020" name="Microbiol. Resour. Announc.">
        <title>Complete Genome Sequence of Vibrio rotiferianus Strain AM7.</title>
        <authorList>
            <person name="Miyazaki K."/>
            <person name="Wiseschart A."/>
            <person name="Pootanakit K."/>
            <person name="Kitahara K."/>
        </authorList>
    </citation>
    <scope>NUCLEOTIDE SEQUENCE</scope>
    <source>
        <strain evidence="1">AM7</strain>
    </source>
</reference>
<dbReference type="EMBL" id="AP019799">
    <property type="protein sequence ID" value="BBL90604.1"/>
    <property type="molecule type" value="Genomic_DNA"/>
</dbReference>